<comment type="caution">
    <text evidence="4">The sequence shown here is derived from an EMBL/GenBank/DDBJ whole genome shotgun (WGS) entry which is preliminary data.</text>
</comment>
<dbReference type="InterPro" id="IPR036899">
    <property type="entry name" value="Ribosomal_uL13_sf"/>
</dbReference>
<dbReference type="SUPFAM" id="SSF52161">
    <property type="entry name" value="Ribosomal protein L13"/>
    <property type="match status" value="1"/>
</dbReference>
<evidence type="ECO:0000256" key="2">
    <source>
        <dbReference type="ARBA" id="ARBA00022980"/>
    </source>
</evidence>
<dbReference type="InParanoid" id="Q5CRY8"/>
<dbReference type="Gene3D" id="6.10.250.3250">
    <property type="match status" value="1"/>
</dbReference>
<dbReference type="Gene3D" id="3.90.1180.10">
    <property type="entry name" value="Ribosomal protein L13"/>
    <property type="match status" value="1"/>
</dbReference>
<dbReference type="GO" id="GO:0003729">
    <property type="term" value="F:mRNA binding"/>
    <property type="evidence" value="ECO:0007669"/>
    <property type="project" value="TreeGrafter"/>
</dbReference>
<evidence type="ECO:0000313" key="4">
    <source>
        <dbReference type="EMBL" id="EAK88252.1"/>
    </source>
</evidence>
<dbReference type="EMBL" id="AAEE01000007">
    <property type="protein sequence ID" value="EAK88252.1"/>
    <property type="molecule type" value="Genomic_DNA"/>
</dbReference>
<evidence type="ECO:0000256" key="1">
    <source>
        <dbReference type="ARBA" id="ARBA00006227"/>
    </source>
</evidence>
<protein>
    <submittedName>
        <fullName evidence="4">60S ribosomal protein L13A</fullName>
    </submittedName>
</protein>
<dbReference type="GO" id="GO:0022625">
    <property type="term" value="C:cytosolic large ribosomal subunit"/>
    <property type="evidence" value="ECO:0007669"/>
    <property type="project" value="TreeGrafter"/>
</dbReference>
<keyword evidence="3" id="KW-0687">Ribonucleoprotein</keyword>
<dbReference type="PANTHER" id="PTHR11545">
    <property type="entry name" value="RIBOSOMAL PROTEIN L13"/>
    <property type="match status" value="1"/>
</dbReference>
<accession>Q5CRY8</accession>
<dbReference type="OrthoDB" id="1882297at2759"/>
<dbReference type="Proteomes" id="UP000006726">
    <property type="component" value="Chromosome 5"/>
</dbReference>
<dbReference type="HAMAP" id="MF_01366">
    <property type="entry name" value="Ribosomal_uL13"/>
    <property type="match status" value="1"/>
</dbReference>
<dbReference type="CDD" id="cd00392">
    <property type="entry name" value="Ribosomal_L13"/>
    <property type="match status" value="1"/>
</dbReference>
<reference evidence="4 5" key="1">
    <citation type="journal article" date="2004" name="Science">
        <title>Complete genome sequence of the apicomplexan, Cryptosporidium parvum.</title>
        <authorList>
            <person name="Abrahamsen M.S."/>
            <person name="Templeton T.J."/>
            <person name="Enomoto S."/>
            <person name="Abrahante J.E."/>
            <person name="Zhu G."/>
            <person name="Lancto C.A."/>
            <person name="Deng M."/>
            <person name="Liu C."/>
            <person name="Widmer G."/>
            <person name="Tzipori S."/>
            <person name="Buck G.A."/>
            <person name="Xu P."/>
            <person name="Bankier A.T."/>
            <person name="Dear P.H."/>
            <person name="Konfortov B.A."/>
            <person name="Spriggs H.F."/>
            <person name="Iyer L."/>
            <person name="Anantharaman V."/>
            <person name="Aravind L."/>
            <person name="Kapur V."/>
        </authorList>
    </citation>
    <scope>NUCLEOTIDE SEQUENCE [LARGE SCALE GENOMIC DNA]</scope>
    <source>
        <strain evidence="5">Iowa II</strain>
    </source>
</reference>
<dbReference type="GO" id="GO:0003735">
    <property type="term" value="F:structural constituent of ribosome"/>
    <property type="evidence" value="ECO:0007669"/>
    <property type="project" value="InterPro"/>
</dbReference>
<dbReference type="InterPro" id="IPR005822">
    <property type="entry name" value="Ribosomal_uL13"/>
</dbReference>
<dbReference type="InterPro" id="IPR005755">
    <property type="entry name" value="Ribosomal_uL13_euk/arc"/>
</dbReference>
<dbReference type="Pfam" id="PF00572">
    <property type="entry name" value="Ribosomal_L13"/>
    <property type="match status" value="1"/>
</dbReference>
<dbReference type="FunFam" id="3.90.1180.10:FF:000002">
    <property type="entry name" value="60S ribosomal protein L16"/>
    <property type="match status" value="1"/>
</dbReference>
<dbReference type="RefSeq" id="XP_626048.1">
    <property type="nucleotide sequence ID" value="XM_626048.1"/>
</dbReference>
<dbReference type="AlphaFoldDB" id="Q5CRY8"/>
<dbReference type="NCBIfam" id="TIGR01077">
    <property type="entry name" value="L13_A_E"/>
    <property type="match status" value="1"/>
</dbReference>
<organism evidence="4 5">
    <name type="scientific">Cryptosporidium parvum (strain Iowa II)</name>
    <dbReference type="NCBI Taxonomy" id="353152"/>
    <lineage>
        <taxon>Eukaryota</taxon>
        <taxon>Sar</taxon>
        <taxon>Alveolata</taxon>
        <taxon>Apicomplexa</taxon>
        <taxon>Conoidasida</taxon>
        <taxon>Coccidia</taxon>
        <taxon>Eucoccidiorida</taxon>
        <taxon>Eimeriorina</taxon>
        <taxon>Cryptosporidiidae</taxon>
        <taxon>Cryptosporidium</taxon>
    </lineage>
</organism>
<sequence>QKMMKEKIVIDCRGSLLGRLASVIAKELLNGQKIVAVRCEGINISGSLYRNRMKYQDFLRKRMNTNPRKGPFHHRAPSKILFRAVRGMIPHKTPRGAAALARLTTIDGCPAPFDKVKRVVVPSSLRVLRLKPQRKYTTLGTLSSLVGYNKCKTISALEEKRKERSHAFFVKKVAKDKALRAAQKSVFSKLSTEEQTILRLAGQN</sequence>
<evidence type="ECO:0000313" key="5">
    <source>
        <dbReference type="Proteomes" id="UP000006726"/>
    </source>
</evidence>
<comment type="similarity">
    <text evidence="1">Belongs to the universal ribosomal protein uL13 family.</text>
</comment>
<dbReference type="STRING" id="353152.Q5CRY8"/>
<dbReference type="OMA" id="TRFNKTH"/>
<proteinExistence type="inferred from homology"/>
<keyword evidence="5" id="KW-1185">Reference proteome</keyword>
<dbReference type="GO" id="GO:0017148">
    <property type="term" value="P:negative regulation of translation"/>
    <property type="evidence" value="ECO:0007669"/>
    <property type="project" value="TreeGrafter"/>
</dbReference>
<dbReference type="GO" id="GO:0006412">
    <property type="term" value="P:translation"/>
    <property type="evidence" value="ECO:0007669"/>
    <property type="project" value="InterPro"/>
</dbReference>
<feature type="non-terminal residue" evidence="4">
    <location>
        <position position="1"/>
    </location>
</feature>
<keyword evidence="2 4" id="KW-0689">Ribosomal protein</keyword>
<dbReference type="PANTHER" id="PTHR11545:SF3">
    <property type="entry name" value="LARGE RIBOSOMAL SUBUNIT PROTEIN UL13"/>
    <property type="match status" value="1"/>
</dbReference>
<dbReference type="GeneID" id="3373299"/>
<evidence type="ECO:0000256" key="3">
    <source>
        <dbReference type="ARBA" id="ARBA00023274"/>
    </source>
</evidence>
<dbReference type="FunCoup" id="Q5CRY8">
    <property type="interactions" value="366"/>
</dbReference>
<gene>
    <name evidence="4" type="ORF">cgd5_970</name>
</gene>
<dbReference type="KEGG" id="cpv:cgd5_970"/>
<name>Q5CRY8_CRYPI</name>